<dbReference type="Pfam" id="PF12937">
    <property type="entry name" value="F-box-like"/>
    <property type="match status" value="1"/>
</dbReference>
<dbReference type="Proteomes" id="UP000799438">
    <property type="component" value="Unassembled WGS sequence"/>
</dbReference>
<organism evidence="2 3">
    <name type="scientific">Aplosporella prunicola CBS 121167</name>
    <dbReference type="NCBI Taxonomy" id="1176127"/>
    <lineage>
        <taxon>Eukaryota</taxon>
        <taxon>Fungi</taxon>
        <taxon>Dikarya</taxon>
        <taxon>Ascomycota</taxon>
        <taxon>Pezizomycotina</taxon>
        <taxon>Dothideomycetes</taxon>
        <taxon>Dothideomycetes incertae sedis</taxon>
        <taxon>Botryosphaeriales</taxon>
        <taxon>Aplosporellaceae</taxon>
        <taxon>Aplosporella</taxon>
    </lineage>
</organism>
<protein>
    <recommendedName>
        <fullName evidence="1">F-box domain-containing protein</fullName>
    </recommendedName>
</protein>
<dbReference type="InterPro" id="IPR001810">
    <property type="entry name" value="F-box_dom"/>
</dbReference>
<dbReference type="InterPro" id="IPR036047">
    <property type="entry name" value="F-box-like_dom_sf"/>
</dbReference>
<evidence type="ECO:0000313" key="2">
    <source>
        <dbReference type="EMBL" id="KAF2137841.1"/>
    </source>
</evidence>
<dbReference type="GeneID" id="54299960"/>
<name>A0A6A6B514_9PEZI</name>
<dbReference type="PROSITE" id="PS50181">
    <property type="entry name" value="FBOX"/>
    <property type="match status" value="1"/>
</dbReference>
<dbReference type="EMBL" id="ML995499">
    <property type="protein sequence ID" value="KAF2137841.1"/>
    <property type="molecule type" value="Genomic_DNA"/>
</dbReference>
<keyword evidence="3" id="KW-1185">Reference proteome</keyword>
<feature type="domain" description="F-box" evidence="1">
    <location>
        <begin position="5"/>
        <end position="49"/>
    </location>
</feature>
<dbReference type="RefSeq" id="XP_033393556.1">
    <property type="nucleotide sequence ID" value="XM_033542463.1"/>
</dbReference>
<evidence type="ECO:0000259" key="1">
    <source>
        <dbReference type="PROSITE" id="PS50181"/>
    </source>
</evidence>
<proteinExistence type="predicted"/>
<reference evidence="2" key="1">
    <citation type="journal article" date="2020" name="Stud. Mycol.">
        <title>101 Dothideomycetes genomes: a test case for predicting lifestyles and emergence of pathogens.</title>
        <authorList>
            <person name="Haridas S."/>
            <person name="Albert R."/>
            <person name="Binder M."/>
            <person name="Bloem J."/>
            <person name="Labutti K."/>
            <person name="Salamov A."/>
            <person name="Andreopoulos B."/>
            <person name="Baker S."/>
            <person name="Barry K."/>
            <person name="Bills G."/>
            <person name="Bluhm B."/>
            <person name="Cannon C."/>
            <person name="Castanera R."/>
            <person name="Culley D."/>
            <person name="Daum C."/>
            <person name="Ezra D."/>
            <person name="Gonzalez J."/>
            <person name="Henrissat B."/>
            <person name="Kuo A."/>
            <person name="Liang C."/>
            <person name="Lipzen A."/>
            <person name="Lutzoni F."/>
            <person name="Magnuson J."/>
            <person name="Mondo S."/>
            <person name="Nolan M."/>
            <person name="Ohm R."/>
            <person name="Pangilinan J."/>
            <person name="Park H.-J."/>
            <person name="Ramirez L."/>
            <person name="Alfaro M."/>
            <person name="Sun H."/>
            <person name="Tritt A."/>
            <person name="Yoshinaga Y."/>
            <person name="Zwiers L.-H."/>
            <person name="Turgeon B."/>
            <person name="Goodwin S."/>
            <person name="Spatafora J."/>
            <person name="Crous P."/>
            <person name="Grigoriev I."/>
        </authorList>
    </citation>
    <scope>NUCLEOTIDE SEQUENCE</scope>
    <source>
        <strain evidence="2">CBS 121167</strain>
    </source>
</reference>
<evidence type="ECO:0000313" key="3">
    <source>
        <dbReference type="Proteomes" id="UP000799438"/>
    </source>
</evidence>
<dbReference type="AlphaFoldDB" id="A0A6A6B514"/>
<accession>A0A6A6B514</accession>
<dbReference type="Gene3D" id="1.20.1280.50">
    <property type="match status" value="1"/>
</dbReference>
<dbReference type="OrthoDB" id="3211970at2759"/>
<dbReference type="CDD" id="cd09917">
    <property type="entry name" value="F-box_SF"/>
    <property type="match status" value="1"/>
</dbReference>
<sequence length="148" mass="17464">MSAATPTLWGLPNEILDDIFKYLDTSDMVHLRTMCRKLEHAAFDWYERIVEGAVRARRGMVYLNMNDRGVNELSDLSKLERARMEVKYFIAMRVCFHCLEYGSITQSVGRFPNLSALCIGYYDNFMKCFRQMERFSWVEPEEDQEEFG</sequence>
<gene>
    <name evidence="2" type="ORF">K452DRAFT_301572</name>
</gene>
<dbReference type="SMART" id="SM00256">
    <property type="entry name" value="FBOX"/>
    <property type="match status" value="1"/>
</dbReference>
<dbReference type="SUPFAM" id="SSF81383">
    <property type="entry name" value="F-box domain"/>
    <property type="match status" value="1"/>
</dbReference>